<name>A0A251XMA9_CLAMM</name>
<keyword evidence="3" id="KW-1185">Reference proteome</keyword>
<dbReference type="InterPro" id="IPR050490">
    <property type="entry name" value="Bact_solute-bd_prot1"/>
</dbReference>
<gene>
    <name evidence="2" type="primary">araN_1</name>
    <name evidence="2" type="ORF">CMMCAS07_06520</name>
</gene>
<dbReference type="PROSITE" id="PS51257">
    <property type="entry name" value="PROKAR_LIPOPROTEIN"/>
    <property type="match status" value="1"/>
</dbReference>
<sequence>MRSIPKALVLLAAAPLVLLAGCSASGSSDSSADGKVTLSISTFSEWGYDDLIEEYQQLNPDITIEQNKFATSDEAKEKFQTSLGAGSGLSDIVGVDNSWLPQVLENPDNFVDLSSPDVEGRWNQWNVDLATSADGKLLGYATDIGPSSITYRADLFEAAGLPSDRESVAELFGGDDATWDDFFAVGEKFKAANTGVPFYDASASVATSWGDQYEVLWEDPENGDIIAGTNPELKKIYDTTMKHDDLSAHLARWTEDWNSSFQNDGFAVMLSPSWMLGVIEGNAAGVTGWDVADVFPGGGGNSGGSYLTVPTQSEHPEEAQALAEWLTAPEQQLKAFESTGNFPSQVEAQNSEELQQVTNEFFNNAPVGQILTDRSAAVKEIPYKGDNYFAITDAFNKAINRVSVDKTQNAQESWDMFLDELGNLE</sequence>
<dbReference type="Pfam" id="PF13416">
    <property type="entry name" value="SBP_bac_8"/>
    <property type="match status" value="1"/>
</dbReference>
<evidence type="ECO:0000256" key="1">
    <source>
        <dbReference type="SAM" id="SignalP"/>
    </source>
</evidence>
<evidence type="ECO:0000313" key="2">
    <source>
        <dbReference type="EMBL" id="OUE04581.1"/>
    </source>
</evidence>
<dbReference type="Gene3D" id="3.40.190.10">
    <property type="entry name" value="Periplasmic binding protein-like II"/>
    <property type="match status" value="1"/>
</dbReference>
<dbReference type="Proteomes" id="UP000195062">
    <property type="component" value="Unassembled WGS sequence"/>
</dbReference>
<dbReference type="AlphaFoldDB" id="A0A251XMA9"/>
<evidence type="ECO:0000313" key="3">
    <source>
        <dbReference type="Proteomes" id="UP000195062"/>
    </source>
</evidence>
<feature type="chain" id="PRO_5039047633" evidence="1">
    <location>
        <begin position="21"/>
        <end position="425"/>
    </location>
</feature>
<dbReference type="PANTHER" id="PTHR43649:SF32">
    <property type="entry name" value="SUGAR BINDING SECRETED PROTEIN"/>
    <property type="match status" value="1"/>
</dbReference>
<dbReference type="EMBL" id="MDHH01000001">
    <property type="protein sequence ID" value="OUE04581.1"/>
    <property type="molecule type" value="Genomic_DNA"/>
</dbReference>
<dbReference type="InterPro" id="IPR006059">
    <property type="entry name" value="SBP"/>
</dbReference>
<dbReference type="RefSeq" id="WP_153259471.1">
    <property type="nucleotide sequence ID" value="NZ_JAVDJH010000096.1"/>
</dbReference>
<dbReference type="SUPFAM" id="SSF53850">
    <property type="entry name" value="Periplasmic binding protein-like II"/>
    <property type="match status" value="1"/>
</dbReference>
<organism evidence="2 3">
    <name type="scientific">Clavibacter michiganensis subsp. michiganensis</name>
    <dbReference type="NCBI Taxonomy" id="33013"/>
    <lineage>
        <taxon>Bacteria</taxon>
        <taxon>Bacillati</taxon>
        <taxon>Actinomycetota</taxon>
        <taxon>Actinomycetes</taxon>
        <taxon>Micrococcales</taxon>
        <taxon>Microbacteriaceae</taxon>
        <taxon>Clavibacter</taxon>
    </lineage>
</organism>
<keyword evidence="1" id="KW-0732">Signal</keyword>
<comment type="caution">
    <text evidence="2">The sequence shown here is derived from an EMBL/GenBank/DDBJ whole genome shotgun (WGS) entry which is preliminary data.</text>
</comment>
<feature type="signal peptide" evidence="1">
    <location>
        <begin position="1"/>
        <end position="20"/>
    </location>
</feature>
<accession>A0A251XMA9</accession>
<dbReference type="PANTHER" id="PTHR43649">
    <property type="entry name" value="ARABINOSE-BINDING PROTEIN-RELATED"/>
    <property type="match status" value="1"/>
</dbReference>
<reference evidence="2 3" key="1">
    <citation type="submission" date="2016-08" db="EMBL/GenBank/DDBJ databases">
        <title>Genome sequence of Clavibacter michiganensis subsp. michiganensis strain CASJ007.</title>
        <authorList>
            <person name="Thapa S.P."/>
            <person name="Coaker G."/>
        </authorList>
    </citation>
    <scope>NUCLEOTIDE SEQUENCE [LARGE SCALE GENOMIC DNA]</scope>
    <source>
        <strain evidence="2">CASJ007</strain>
    </source>
</reference>
<proteinExistence type="predicted"/>
<protein>
    <submittedName>
        <fullName evidence="2">Putative arabinose-binding protein</fullName>
    </submittedName>
</protein>